<dbReference type="EMBL" id="JBEDNQ010000001">
    <property type="protein sequence ID" value="MEQ3548960.1"/>
    <property type="molecule type" value="Genomic_DNA"/>
</dbReference>
<protein>
    <submittedName>
        <fullName evidence="1">Membrane dipeptidase</fullName>
        <ecNumber evidence="1">3.4.13.-</ecNumber>
    </submittedName>
</protein>
<comment type="caution">
    <text evidence="1">The sequence shown here is derived from an EMBL/GenBank/DDBJ whole genome shotgun (WGS) entry which is preliminary data.</text>
</comment>
<organism evidence="1 2">
    <name type="scientific">Pseudonocardia nematodicida</name>
    <dbReference type="NCBI Taxonomy" id="1206997"/>
    <lineage>
        <taxon>Bacteria</taxon>
        <taxon>Bacillati</taxon>
        <taxon>Actinomycetota</taxon>
        <taxon>Actinomycetes</taxon>
        <taxon>Pseudonocardiales</taxon>
        <taxon>Pseudonocardiaceae</taxon>
        <taxon>Pseudonocardia</taxon>
    </lineage>
</organism>
<keyword evidence="1" id="KW-0645">Protease</keyword>
<reference evidence="1 2" key="1">
    <citation type="submission" date="2024-03" db="EMBL/GenBank/DDBJ databases">
        <title>Draft genome sequence of Pseudonocardia nematodicida JCM 31783.</title>
        <authorList>
            <person name="Butdee W."/>
            <person name="Duangmal K."/>
        </authorList>
    </citation>
    <scope>NUCLEOTIDE SEQUENCE [LARGE SCALE GENOMIC DNA]</scope>
    <source>
        <strain evidence="1 2">JCM 31783</strain>
    </source>
</reference>
<evidence type="ECO:0000313" key="2">
    <source>
        <dbReference type="Proteomes" id="UP001494902"/>
    </source>
</evidence>
<dbReference type="SUPFAM" id="SSF51556">
    <property type="entry name" value="Metallo-dependent hydrolases"/>
    <property type="match status" value="1"/>
</dbReference>
<name>A0ABV1K3D0_9PSEU</name>
<dbReference type="PANTHER" id="PTHR10443:SF12">
    <property type="entry name" value="DIPEPTIDASE"/>
    <property type="match status" value="1"/>
</dbReference>
<dbReference type="Pfam" id="PF01244">
    <property type="entry name" value="Peptidase_M19"/>
    <property type="match status" value="1"/>
</dbReference>
<dbReference type="Proteomes" id="UP001494902">
    <property type="component" value="Unassembled WGS sequence"/>
</dbReference>
<dbReference type="RefSeq" id="WP_349296053.1">
    <property type="nucleotide sequence ID" value="NZ_JBEDNQ010000001.1"/>
</dbReference>
<evidence type="ECO:0000313" key="1">
    <source>
        <dbReference type="EMBL" id="MEQ3548960.1"/>
    </source>
</evidence>
<gene>
    <name evidence="1" type="ORF">WIS52_00640</name>
</gene>
<dbReference type="PANTHER" id="PTHR10443">
    <property type="entry name" value="MICROSOMAL DIPEPTIDASE"/>
    <property type="match status" value="1"/>
</dbReference>
<keyword evidence="1" id="KW-0378">Hydrolase</keyword>
<keyword evidence="1" id="KW-0224">Dipeptidase</keyword>
<dbReference type="GO" id="GO:0016805">
    <property type="term" value="F:dipeptidase activity"/>
    <property type="evidence" value="ECO:0007669"/>
    <property type="project" value="UniProtKB-KW"/>
</dbReference>
<dbReference type="PROSITE" id="PS51365">
    <property type="entry name" value="RENAL_DIPEPTIDASE_2"/>
    <property type="match status" value="1"/>
</dbReference>
<dbReference type="InterPro" id="IPR032466">
    <property type="entry name" value="Metal_Hydrolase"/>
</dbReference>
<sequence length="324" mass="36062">MPEQCLTIDGCNPSNWDSPDVFENMIRGGVSAANATIAIWEEFEETVDETARWHRRFRERADEVLHVRGADDVVRAHREKKAGIVLGWQNISPMGNDLDRLEAFHVLGIRIVQLAYNIRNLVANGCLEPNDDGLSLFGVRTVQKLNELGILVDLSHVGDRSSLHAIEVSEQPVAFTHTNLREFFDSPRNKPAELVRALVAKGGVVGANAFPQFLPSGFDADITEYVDGLERLVEVAGIDHVGIASDFCEGRDQGFWPYLGRLHGTLPHFDIRVPDPNPVIAGLTGSTDMPNVAAVLRERGYTETDVAKVMGENWLRLYRAVWRD</sequence>
<dbReference type="InterPro" id="IPR008257">
    <property type="entry name" value="Pept_M19"/>
</dbReference>
<proteinExistence type="predicted"/>
<keyword evidence="2" id="KW-1185">Reference proteome</keyword>
<dbReference type="EC" id="3.4.13.-" evidence="1"/>
<dbReference type="Gene3D" id="3.20.20.140">
    <property type="entry name" value="Metal-dependent hydrolases"/>
    <property type="match status" value="1"/>
</dbReference>
<accession>A0ABV1K3D0</accession>